<evidence type="ECO:0000313" key="3">
    <source>
        <dbReference type="Proteomes" id="UP000321393"/>
    </source>
</evidence>
<accession>A0A5A7TKW8</accession>
<sequence>MGGEVAWDEVCLPTVEWGLGVCDGFGGFRLMCIWVCSSMVDSAVGKSWCLHAILHHHDRLRPHVRMEVGDGGLCFTWLDSWHLEG</sequence>
<name>A0A5A7TKW8_CUCMM</name>
<protein>
    <submittedName>
        <fullName evidence="1">Uncharacterized protein</fullName>
    </submittedName>
</protein>
<gene>
    <name evidence="2" type="ORF">E5676_scaffold477G00440</name>
    <name evidence="1" type="ORF">E6C27_scaffold795G00480</name>
</gene>
<comment type="caution">
    <text evidence="1">The sequence shown here is derived from an EMBL/GenBank/DDBJ whole genome shotgun (WGS) entry which is preliminary data.</text>
</comment>
<dbReference type="EMBL" id="SSTE01016125">
    <property type="protein sequence ID" value="KAA0042347.1"/>
    <property type="molecule type" value="Genomic_DNA"/>
</dbReference>
<evidence type="ECO:0000313" key="2">
    <source>
        <dbReference type="EMBL" id="TYK15470.1"/>
    </source>
</evidence>
<organism evidence="1 3">
    <name type="scientific">Cucumis melo var. makuwa</name>
    <name type="common">Oriental melon</name>
    <dbReference type="NCBI Taxonomy" id="1194695"/>
    <lineage>
        <taxon>Eukaryota</taxon>
        <taxon>Viridiplantae</taxon>
        <taxon>Streptophyta</taxon>
        <taxon>Embryophyta</taxon>
        <taxon>Tracheophyta</taxon>
        <taxon>Spermatophyta</taxon>
        <taxon>Magnoliopsida</taxon>
        <taxon>eudicotyledons</taxon>
        <taxon>Gunneridae</taxon>
        <taxon>Pentapetalae</taxon>
        <taxon>rosids</taxon>
        <taxon>fabids</taxon>
        <taxon>Cucurbitales</taxon>
        <taxon>Cucurbitaceae</taxon>
        <taxon>Benincaseae</taxon>
        <taxon>Cucumis</taxon>
    </lineage>
</organism>
<evidence type="ECO:0000313" key="1">
    <source>
        <dbReference type="EMBL" id="KAA0042347.1"/>
    </source>
</evidence>
<dbReference type="OrthoDB" id="1938625at2759"/>
<reference evidence="3 4" key="1">
    <citation type="submission" date="2019-08" db="EMBL/GenBank/DDBJ databases">
        <title>Draft genome sequences of two oriental melons (Cucumis melo L. var makuwa).</title>
        <authorList>
            <person name="Kwon S.-Y."/>
        </authorList>
    </citation>
    <scope>NUCLEOTIDE SEQUENCE [LARGE SCALE GENOMIC DNA]</scope>
    <source>
        <strain evidence="4">cv. Chang Bougi</strain>
        <strain evidence="3">cv. SW 3</strain>
        <tissue evidence="1">Leaf</tissue>
    </source>
</reference>
<dbReference type="Proteomes" id="UP000321393">
    <property type="component" value="Unassembled WGS sequence"/>
</dbReference>
<dbReference type="EMBL" id="SSTD01008482">
    <property type="protein sequence ID" value="TYK15470.1"/>
    <property type="molecule type" value="Genomic_DNA"/>
</dbReference>
<proteinExistence type="predicted"/>
<dbReference type="AlphaFoldDB" id="A0A5A7TKW8"/>
<evidence type="ECO:0000313" key="4">
    <source>
        <dbReference type="Proteomes" id="UP000321947"/>
    </source>
</evidence>
<dbReference type="Proteomes" id="UP000321947">
    <property type="component" value="Unassembled WGS sequence"/>
</dbReference>